<evidence type="ECO:0000256" key="3">
    <source>
        <dbReference type="SAM" id="Phobius"/>
    </source>
</evidence>
<keyword evidence="6" id="KW-1185">Reference proteome</keyword>
<feature type="transmembrane region" description="Helical" evidence="3">
    <location>
        <begin position="35"/>
        <end position="58"/>
    </location>
</feature>
<name>A0ABR6WVA6_9FIRM</name>
<reference evidence="5 6" key="1">
    <citation type="journal article" date="2020" name="mSystems">
        <title>Defining Genomic and Predicted Metabolic Features of the Acetobacterium Genus.</title>
        <authorList>
            <person name="Ross D.E."/>
            <person name="Marshall C.W."/>
            <person name="Gulliver D."/>
            <person name="May H.D."/>
            <person name="Norman R.S."/>
        </authorList>
    </citation>
    <scope>NUCLEOTIDE SEQUENCE [LARGE SCALE GENOMIC DNA]</scope>
    <source>
        <strain evidence="5 6">DSM 8238</strain>
    </source>
</reference>
<evidence type="ECO:0000313" key="5">
    <source>
        <dbReference type="EMBL" id="MBC3804151.1"/>
    </source>
</evidence>
<gene>
    <name evidence="5" type="ORF">GH808_06835</name>
</gene>
<dbReference type="Pfam" id="PF13205">
    <property type="entry name" value="Big_5"/>
    <property type="match status" value="1"/>
</dbReference>
<keyword evidence="3" id="KW-0812">Transmembrane</keyword>
<dbReference type="EMBL" id="WJBC01000007">
    <property type="protein sequence ID" value="MBC3804151.1"/>
    <property type="molecule type" value="Genomic_DNA"/>
</dbReference>
<keyword evidence="3" id="KW-0472">Membrane</keyword>
<evidence type="ECO:0000256" key="2">
    <source>
        <dbReference type="SAM" id="MobiDB-lite"/>
    </source>
</evidence>
<sequence>METACKAIIVRIFAFCDSLKTNEQRRNEMKRRKRLSWVLPFLLGIILAFGGGGVALAAGGDGSGGGTGTGGGTGSGAQEATTETTTDATATAPGSGDGTGGGSGEPLTLVSATPAKDAADVAVDAVITLEFSKNVAYATVREANLKAVTLWNGNTQVPAEIAMADDQLQPDLRDFITITPAEALKQGTTYTVKVDTTLSSKSGAVLAQPLEISFRTAAPAAADSGFTLWIVSGVLAVVIVIAAVMLIRRKKA</sequence>
<feature type="compositionally biased region" description="Gly residues" evidence="2">
    <location>
        <begin position="95"/>
        <end position="104"/>
    </location>
</feature>
<feature type="region of interest" description="Disordered" evidence="2">
    <location>
        <begin position="67"/>
        <end position="109"/>
    </location>
</feature>
<protein>
    <recommendedName>
        <fullName evidence="4">SbsA Ig-like domain-containing protein</fullName>
    </recommendedName>
</protein>
<accession>A0ABR6WVA6</accession>
<dbReference type="RefSeq" id="WP_186842035.1">
    <property type="nucleotide sequence ID" value="NZ_WJBC01000007.1"/>
</dbReference>
<feature type="domain" description="SbsA Ig-like" evidence="4">
    <location>
        <begin position="105"/>
        <end position="216"/>
    </location>
</feature>
<dbReference type="Gene3D" id="2.60.40.3710">
    <property type="match status" value="1"/>
</dbReference>
<evidence type="ECO:0000259" key="4">
    <source>
        <dbReference type="Pfam" id="PF13205"/>
    </source>
</evidence>
<keyword evidence="1" id="KW-0732">Signal</keyword>
<dbReference type="InterPro" id="IPR032812">
    <property type="entry name" value="SbsA_Ig"/>
</dbReference>
<comment type="caution">
    <text evidence="5">The sequence shown here is derived from an EMBL/GenBank/DDBJ whole genome shotgun (WGS) entry which is preliminary data.</text>
</comment>
<proteinExistence type="predicted"/>
<keyword evidence="3" id="KW-1133">Transmembrane helix</keyword>
<evidence type="ECO:0000313" key="6">
    <source>
        <dbReference type="Proteomes" id="UP000603234"/>
    </source>
</evidence>
<feature type="transmembrane region" description="Helical" evidence="3">
    <location>
        <begin position="226"/>
        <end position="247"/>
    </location>
</feature>
<evidence type="ECO:0000256" key="1">
    <source>
        <dbReference type="ARBA" id="ARBA00022729"/>
    </source>
</evidence>
<feature type="compositionally biased region" description="Low complexity" evidence="2">
    <location>
        <begin position="76"/>
        <end position="94"/>
    </location>
</feature>
<organism evidence="5 6">
    <name type="scientific">Acetobacterium fimetarium</name>
    <dbReference type="NCBI Taxonomy" id="52691"/>
    <lineage>
        <taxon>Bacteria</taxon>
        <taxon>Bacillati</taxon>
        <taxon>Bacillota</taxon>
        <taxon>Clostridia</taxon>
        <taxon>Eubacteriales</taxon>
        <taxon>Eubacteriaceae</taxon>
        <taxon>Acetobacterium</taxon>
    </lineage>
</organism>
<dbReference type="Proteomes" id="UP000603234">
    <property type="component" value="Unassembled WGS sequence"/>
</dbReference>